<evidence type="ECO:0000313" key="3">
    <source>
        <dbReference type="EMBL" id="CUO48736.1"/>
    </source>
</evidence>
<evidence type="ECO:0000313" key="6">
    <source>
        <dbReference type="Proteomes" id="UP000095706"/>
    </source>
</evidence>
<dbReference type="RefSeq" id="WP_156327578.1">
    <property type="nucleotide sequence ID" value="NZ_CAXSRP010000019.1"/>
</dbReference>
<dbReference type="EMBL" id="CYYV01000009">
    <property type="protein sequence ID" value="CUO48736.1"/>
    <property type="molecule type" value="Genomic_DNA"/>
</dbReference>
<dbReference type="Proteomes" id="UP000095709">
    <property type="component" value="Unassembled WGS sequence"/>
</dbReference>
<evidence type="ECO:0000313" key="7">
    <source>
        <dbReference type="Proteomes" id="UP000095709"/>
    </source>
</evidence>
<protein>
    <submittedName>
        <fullName evidence="3">Uncharacterized protein</fullName>
    </submittedName>
</protein>
<dbReference type="EMBL" id="CZAL01000007">
    <property type="protein sequence ID" value="CUP19983.1"/>
    <property type="molecule type" value="Genomic_DNA"/>
</dbReference>
<feature type="region of interest" description="Disordered" evidence="1">
    <location>
        <begin position="1"/>
        <end position="23"/>
    </location>
</feature>
<reference evidence="6 7" key="1">
    <citation type="submission" date="2015-09" db="EMBL/GenBank/DDBJ databases">
        <authorList>
            <consortium name="Pathogen Informatics"/>
        </authorList>
    </citation>
    <scope>NUCLEOTIDE SEQUENCE [LARGE SCALE GENOMIC DNA]</scope>
    <source>
        <strain evidence="3 6">2789STDY5608849</strain>
        <strain evidence="4 7">2789STDY5834885</strain>
    </source>
</reference>
<keyword evidence="2" id="KW-0812">Transmembrane</keyword>
<dbReference type="Proteomes" id="UP000095706">
    <property type="component" value="Unassembled WGS sequence"/>
</dbReference>
<organism evidence="3 6">
    <name type="scientific">Fusicatenibacter saccharivorans</name>
    <dbReference type="NCBI Taxonomy" id="1150298"/>
    <lineage>
        <taxon>Bacteria</taxon>
        <taxon>Bacillati</taxon>
        <taxon>Bacillota</taxon>
        <taxon>Clostridia</taxon>
        <taxon>Lachnospirales</taxon>
        <taxon>Lachnospiraceae</taxon>
        <taxon>Fusicatenibacter</taxon>
    </lineage>
</organism>
<evidence type="ECO:0000313" key="4">
    <source>
        <dbReference type="EMBL" id="CUP19983.1"/>
    </source>
</evidence>
<proteinExistence type="predicted"/>
<sequence>MSNKVNRKAPTEAQKKKKDPLAKKRNAAKMLALILAVVMVLGMVLPALLWLV</sequence>
<reference evidence="5" key="2">
    <citation type="submission" date="2022-01" db="EMBL/GenBank/DDBJ databases">
        <title>Collection of gut derived symbiotic bacterial strains cultured from healthy donors.</title>
        <authorList>
            <person name="Lin H."/>
            <person name="Kohout C."/>
            <person name="Waligurski E."/>
            <person name="Pamer E.G."/>
        </authorList>
    </citation>
    <scope>NUCLEOTIDE SEQUENCE</scope>
    <source>
        <strain evidence="5">DFI.5.49</strain>
    </source>
</reference>
<dbReference type="EMBL" id="JAKNFS010000026">
    <property type="protein sequence ID" value="MCG4766906.1"/>
    <property type="molecule type" value="Genomic_DNA"/>
</dbReference>
<dbReference type="Proteomes" id="UP001199915">
    <property type="component" value="Unassembled WGS sequence"/>
</dbReference>
<dbReference type="AlphaFoldDB" id="A0A174SJH6"/>
<evidence type="ECO:0000313" key="5">
    <source>
        <dbReference type="EMBL" id="MCG4766906.1"/>
    </source>
</evidence>
<feature type="compositionally biased region" description="Basic and acidic residues" evidence="1">
    <location>
        <begin position="9"/>
        <end position="22"/>
    </location>
</feature>
<name>A0A174SJH6_9FIRM</name>
<gene>
    <name evidence="3" type="ORF">ERS852406_02101</name>
    <name evidence="4" type="ORF">ERS852498_01450</name>
    <name evidence="5" type="ORF">L0N21_15540</name>
</gene>
<keyword evidence="2" id="KW-1133">Transmembrane helix</keyword>
<evidence type="ECO:0000256" key="2">
    <source>
        <dbReference type="SAM" id="Phobius"/>
    </source>
</evidence>
<feature type="transmembrane region" description="Helical" evidence="2">
    <location>
        <begin position="30"/>
        <end position="51"/>
    </location>
</feature>
<evidence type="ECO:0000256" key="1">
    <source>
        <dbReference type="SAM" id="MobiDB-lite"/>
    </source>
</evidence>
<dbReference type="STRING" id="1150298.ERS852406_02101"/>
<keyword evidence="2" id="KW-0472">Membrane</keyword>
<accession>A0A174SJH6</accession>